<name>A0ACB8F0H0_9SAUR</name>
<organism evidence="1 2">
    <name type="scientific">Sphaerodactylus townsendi</name>
    <dbReference type="NCBI Taxonomy" id="933632"/>
    <lineage>
        <taxon>Eukaryota</taxon>
        <taxon>Metazoa</taxon>
        <taxon>Chordata</taxon>
        <taxon>Craniata</taxon>
        <taxon>Vertebrata</taxon>
        <taxon>Euteleostomi</taxon>
        <taxon>Lepidosauria</taxon>
        <taxon>Squamata</taxon>
        <taxon>Bifurcata</taxon>
        <taxon>Gekkota</taxon>
        <taxon>Sphaerodactylidae</taxon>
        <taxon>Sphaerodactylus</taxon>
    </lineage>
</organism>
<keyword evidence="2" id="KW-1185">Reference proteome</keyword>
<gene>
    <name evidence="1" type="ORF">K3G42_017788</name>
</gene>
<proteinExistence type="predicted"/>
<comment type="caution">
    <text evidence="1">The sequence shown here is derived from an EMBL/GenBank/DDBJ whole genome shotgun (WGS) entry which is preliminary data.</text>
</comment>
<dbReference type="Proteomes" id="UP000827872">
    <property type="component" value="Linkage Group LG12"/>
</dbReference>
<reference evidence="1" key="1">
    <citation type="submission" date="2021-08" db="EMBL/GenBank/DDBJ databases">
        <title>The first chromosome-level gecko genome reveals the dynamic sex chromosomes of Neotropical dwarf geckos (Sphaerodactylidae: Sphaerodactylus).</title>
        <authorList>
            <person name="Pinto B.J."/>
            <person name="Keating S.E."/>
            <person name="Gamble T."/>
        </authorList>
    </citation>
    <scope>NUCLEOTIDE SEQUENCE</scope>
    <source>
        <strain evidence="1">TG3544</strain>
    </source>
</reference>
<evidence type="ECO:0000313" key="1">
    <source>
        <dbReference type="EMBL" id="KAH7998552.1"/>
    </source>
</evidence>
<protein>
    <submittedName>
        <fullName evidence="1">Uncharacterized protein</fullName>
    </submittedName>
</protein>
<sequence>MDHYRLEWKGTNADQKNPYLLVQHILRWKSEGGRDMQKDEGLWDEVYCQVIKQTTENPNSSKYWDSCHPGAGKSLESPLTGYFLPSSTLMPCVAKYLQQTSSDITGPFSGKSAKKSMPYCQNISALVGNSPPLAAHTSGCLLAALFSNGRNARLVLISLPGDISYNTRIKTFTAKCKCVTSKTVELALVIILNGKIVQPLRKTDYIHDYLLEESSIGLSFCRTAWKTPLHFENAAYINIHYNQASKEKTRFVLQNYIKGKLLLKHSYKLEQQVGTLALLQHWARGAGSVPSVQELRDYIPEPVAQLVDLSTIQALVTHLLDTMKPLEQHEAKISFIEYVIKLPLFSYNVYPLEKVSTPGIPMPCFVGVNQEQIVVMDGKSQAKALYRTTAIILEEAESHSQV</sequence>
<evidence type="ECO:0000313" key="2">
    <source>
        <dbReference type="Proteomes" id="UP000827872"/>
    </source>
</evidence>
<dbReference type="EMBL" id="CM037625">
    <property type="protein sequence ID" value="KAH7998552.1"/>
    <property type="molecule type" value="Genomic_DNA"/>
</dbReference>
<accession>A0ACB8F0H0</accession>